<dbReference type="InterPro" id="IPR005561">
    <property type="entry name" value="ANTAR"/>
</dbReference>
<dbReference type="SUPFAM" id="SSF52172">
    <property type="entry name" value="CheY-like"/>
    <property type="match status" value="1"/>
</dbReference>
<evidence type="ECO:0000313" key="3">
    <source>
        <dbReference type="Proteomes" id="UP001500957"/>
    </source>
</evidence>
<gene>
    <name evidence="2" type="ORF">GCM10009547_25440</name>
</gene>
<dbReference type="PROSITE" id="PS50921">
    <property type="entry name" value="ANTAR"/>
    <property type="match status" value="1"/>
</dbReference>
<proteinExistence type="predicted"/>
<comment type="caution">
    <text evidence="2">The sequence shown here is derived from an EMBL/GenBank/DDBJ whole genome shotgun (WGS) entry which is preliminary data.</text>
</comment>
<feature type="domain" description="ANTAR" evidence="1">
    <location>
        <begin position="17"/>
        <end position="78"/>
    </location>
</feature>
<reference evidence="3" key="1">
    <citation type="journal article" date="2019" name="Int. J. Syst. Evol. Microbiol.">
        <title>The Global Catalogue of Microorganisms (GCM) 10K type strain sequencing project: providing services to taxonomists for standard genome sequencing and annotation.</title>
        <authorList>
            <consortium name="The Broad Institute Genomics Platform"/>
            <consortium name="The Broad Institute Genome Sequencing Center for Infectious Disease"/>
            <person name="Wu L."/>
            <person name="Ma J."/>
        </authorList>
    </citation>
    <scope>NUCLEOTIDE SEQUENCE [LARGE SCALE GENOMIC DNA]</scope>
    <source>
        <strain evidence="3">JCM 10671</strain>
    </source>
</reference>
<sequence>MIEVEQNSPETAEDPRLTQLQAEVDGLRLAMRNRGVIEQAKGMVMLRLDVDEDAAFDHLRVLSNRTNRKLVDVATDVVRTRGADVAPD</sequence>
<dbReference type="Gene3D" id="1.10.10.10">
    <property type="entry name" value="Winged helix-like DNA-binding domain superfamily/Winged helix DNA-binding domain"/>
    <property type="match status" value="1"/>
</dbReference>
<protein>
    <recommendedName>
        <fullName evidence="1">ANTAR domain-containing protein</fullName>
    </recommendedName>
</protein>
<dbReference type="InterPro" id="IPR011006">
    <property type="entry name" value="CheY-like_superfamily"/>
</dbReference>
<organism evidence="2 3">
    <name type="scientific">Sporichthya brevicatena</name>
    <dbReference type="NCBI Taxonomy" id="171442"/>
    <lineage>
        <taxon>Bacteria</taxon>
        <taxon>Bacillati</taxon>
        <taxon>Actinomycetota</taxon>
        <taxon>Actinomycetes</taxon>
        <taxon>Sporichthyales</taxon>
        <taxon>Sporichthyaceae</taxon>
        <taxon>Sporichthya</taxon>
    </lineage>
</organism>
<accession>A0ABP3RZA5</accession>
<evidence type="ECO:0000259" key="1">
    <source>
        <dbReference type="PROSITE" id="PS50921"/>
    </source>
</evidence>
<dbReference type="Proteomes" id="UP001500957">
    <property type="component" value="Unassembled WGS sequence"/>
</dbReference>
<dbReference type="EMBL" id="BAAAHE010000020">
    <property type="protein sequence ID" value="GAA0621641.1"/>
    <property type="molecule type" value="Genomic_DNA"/>
</dbReference>
<dbReference type="InterPro" id="IPR036388">
    <property type="entry name" value="WH-like_DNA-bd_sf"/>
</dbReference>
<name>A0ABP3RZA5_9ACTN</name>
<evidence type="ECO:0000313" key="2">
    <source>
        <dbReference type="EMBL" id="GAA0621641.1"/>
    </source>
</evidence>
<dbReference type="Pfam" id="PF03861">
    <property type="entry name" value="ANTAR"/>
    <property type="match status" value="1"/>
</dbReference>
<keyword evidence="3" id="KW-1185">Reference proteome</keyword>
<dbReference type="RefSeq" id="WP_344605256.1">
    <property type="nucleotide sequence ID" value="NZ_BAAAHE010000020.1"/>
</dbReference>
<dbReference type="SMART" id="SM01012">
    <property type="entry name" value="ANTAR"/>
    <property type="match status" value="1"/>
</dbReference>